<name>A0A0D7WVW3_9BACL</name>
<comment type="caution">
    <text evidence="1">The sequence shown here is derived from an EMBL/GenBank/DDBJ whole genome shotgun (WGS) entry which is preliminary data.</text>
</comment>
<evidence type="ECO:0000313" key="1">
    <source>
        <dbReference type="EMBL" id="KJD43290.1"/>
    </source>
</evidence>
<reference evidence="1 2" key="1">
    <citation type="submission" date="2014-11" db="EMBL/GenBank/DDBJ databases">
        <title>Draft Genome Sequences of Paenibacillus polymyxa NRRL B-30509 and Paenibacillus terrae NRRL B-30644, Strains from a Poultry Environment that Produce Tridecaptin A and Paenicidins.</title>
        <authorList>
            <person name="van Belkum M.J."/>
            <person name="Lohans C.T."/>
            <person name="Vederas J.C."/>
        </authorList>
    </citation>
    <scope>NUCLEOTIDE SEQUENCE [LARGE SCALE GENOMIC DNA]</scope>
    <source>
        <strain evidence="1 2">NRRL B-30644</strain>
    </source>
</reference>
<sequence>METFTSLGESTGAFDFHLDGIYCVLEINVDLTSGQYMFSEKDYDGGFMAHDSLSPEEFERLLDII</sequence>
<accession>A0A0D7WVW3</accession>
<dbReference type="Proteomes" id="UP000032534">
    <property type="component" value="Unassembled WGS sequence"/>
</dbReference>
<keyword evidence="2" id="KW-1185">Reference proteome</keyword>
<dbReference type="EMBL" id="JTHP01000061">
    <property type="protein sequence ID" value="KJD43290.1"/>
    <property type="molecule type" value="Genomic_DNA"/>
</dbReference>
<dbReference type="RefSeq" id="WP_044648364.1">
    <property type="nucleotide sequence ID" value="NZ_JTHP01000061.1"/>
</dbReference>
<protein>
    <submittedName>
        <fullName evidence="1">Uncharacterized protein</fullName>
    </submittedName>
</protein>
<gene>
    <name evidence="1" type="ORF">QD47_23305</name>
</gene>
<dbReference type="PATRIC" id="fig|159743.3.peg.5180"/>
<evidence type="ECO:0000313" key="2">
    <source>
        <dbReference type="Proteomes" id="UP000032534"/>
    </source>
</evidence>
<organism evidence="1 2">
    <name type="scientific">Paenibacillus terrae</name>
    <dbReference type="NCBI Taxonomy" id="159743"/>
    <lineage>
        <taxon>Bacteria</taxon>
        <taxon>Bacillati</taxon>
        <taxon>Bacillota</taxon>
        <taxon>Bacilli</taxon>
        <taxon>Bacillales</taxon>
        <taxon>Paenibacillaceae</taxon>
        <taxon>Paenibacillus</taxon>
    </lineage>
</organism>
<proteinExistence type="predicted"/>
<dbReference type="AlphaFoldDB" id="A0A0D7WVW3"/>